<accession>A0AB39Y5S1</accession>
<dbReference type="EMBL" id="CP165727">
    <property type="protein sequence ID" value="XDV65071.1"/>
    <property type="molecule type" value="Genomic_DNA"/>
</dbReference>
<dbReference type="InterPro" id="IPR011051">
    <property type="entry name" value="RmlC_Cupin_sf"/>
</dbReference>
<evidence type="ECO:0000259" key="4">
    <source>
        <dbReference type="Pfam" id="PF05726"/>
    </source>
</evidence>
<dbReference type="RefSeq" id="WP_369778211.1">
    <property type="nucleotide sequence ID" value="NZ_CP165727.1"/>
</dbReference>
<dbReference type="InterPro" id="IPR012093">
    <property type="entry name" value="Pirin"/>
</dbReference>
<proteinExistence type="inferred from homology"/>
<dbReference type="CDD" id="cd02909">
    <property type="entry name" value="cupin_pirin_N"/>
    <property type="match status" value="1"/>
</dbReference>
<dbReference type="CDD" id="cd02247">
    <property type="entry name" value="cupin_pirin_C"/>
    <property type="match status" value="1"/>
</dbReference>
<evidence type="ECO:0000259" key="3">
    <source>
        <dbReference type="Pfam" id="PF02678"/>
    </source>
</evidence>
<evidence type="ECO:0000256" key="2">
    <source>
        <dbReference type="RuleBase" id="RU003457"/>
    </source>
</evidence>
<evidence type="ECO:0000313" key="5">
    <source>
        <dbReference type="EMBL" id="XDV65071.1"/>
    </source>
</evidence>
<dbReference type="AlphaFoldDB" id="A0AB39Y5S1"/>
<organism evidence="5">
    <name type="scientific">Streptomyces sp. R33</name>
    <dbReference type="NCBI Taxonomy" id="3238629"/>
    <lineage>
        <taxon>Bacteria</taxon>
        <taxon>Bacillati</taxon>
        <taxon>Actinomycetota</taxon>
        <taxon>Actinomycetes</taxon>
        <taxon>Kitasatosporales</taxon>
        <taxon>Streptomycetaceae</taxon>
        <taxon>Streptomyces</taxon>
    </lineage>
</organism>
<dbReference type="PANTHER" id="PTHR13903">
    <property type="entry name" value="PIRIN-RELATED"/>
    <property type="match status" value="1"/>
</dbReference>
<dbReference type="PANTHER" id="PTHR13903:SF8">
    <property type="entry name" value="PIRIN"/>
    <property type="match status" value="1"/>
</dbReference>
<gene>
    <name evidence="5" type="ORF">AB5J51_20010</name>
</gene>
<comment type="similarity">
    <text evidence="1 2">Belongs to the pirin family.</text>
</comment>
<protein>
    <submittedName>
        <fullName evidence="5">Pirin family protein</fullName>
    </submittedName>
</protein>
<dbReference type="Gene3D" id="2.60.120.10">
    <property type="entry name" value="Jelly Rolls"/>
    <property type="match status" value="2"/>
</dbReference>
<dbReference type="PIRSF" id="PIRSF006232">
    <property type="entry name" value="Pirin"/>
    <property type="match status" value="1"/>
</dbReference>
<feature type="domain" description="Pirin C-terminal" evidence="4">
    <location>
        <begin position="196"/>
        <end position="296"/>
    </location>
</feature>
<feature type="domain" description="Pirin N-terminal" evidence="3">
    <location>
        <begin position="36"/>
        <end position="141"/>
    </location>
</feature>
<sequence>MTTHASAVETTAATTSATRSVIDVLQPVHTLEGEGFPVRRPFPTPQIPQLDPFLMVDQVGPVDLGPGEPKGAPDHPHRGFETIAYVMEGDIEYADSTGNRGVVPPGAVQWLTAGAGVVHSAQPTDAFRAAGGIQHNLQIWVNLPAARKGLRPRTQNHGAAQIPVVRNLDGSWFKVIAGSALGVTGPFDTQVPVTVVHASIAPGASAVLPAPAGRNAAVYVLSGSGKVASSELADGELAVLGDDGNTVRVEGGPVGADLLFLTGEPIGEPVFRAGPFVMNTPEEIDQAFDDYAADRLGRYED</sequence>
<dbReference type="SUPFAM" id="SSF51182">
    <property type="entry name" value="RmlC-like cupins"/>
    <property type="match status" value="1"/>
</dbReference>
<dbReference type="InterPro" id="IPR008778">
    <property type="entry name" value="Pirin_C_dom"/>
</dbReference>
<evidence type="ECO:0000256" key="1">
    <source>
        <dbReference type="ARBA" id="ARBA00008416"/>
    </source>
</evidence>
<reference evidence="5" key="1">
    <citation type="submission" date="2024-08" db="EMBL/GenBank/DDBJ databases">
        <authorList>
            <person name="Yu S.T."/>
        </authorList>
    </citation>
    <scope>NUCLEOTIDE SEQUENCE</scope>
    <source>
        <strain evidence="5">R33</strain>
    </source>
</reference>
<dbReference type="InterPro" id="IPR014710">
    <property type="entry name" value="RmlC-like_jellyroll"/>
</dbReference>
<dbReference type="Pfam" id="PF02678">
    <property type="entry name" value="Pirin"/>
    <property type="match status" value="1"/>
</dbReference>
<dbReference type="InterPro" id="IPR003829">
    <property type="entry name" value="Pirin_N_dom"/>
</dbReference>
<dbReference type="Pfam" id="PF05726">
    <property type="entry name" value="Pirin_C"/>
    <property type="match status" value="1"/>
</dbReference>
<name>A0AB39Y5S1_9ACTN</name>